<evidence type="ECO:0000313" key="3">
    <source>
        <dbReference type="Proteomes" id="UP000613030"/>
    </source>
</evidence>
<feature type="domain" description="Secretion system C-terminal sorting" evidence="1">
    <location>
        <begin position="157"/>
        <end position="226"/>
    </location>
</feature>
<sequence length="228" mass="25268">MKSKLLVYGMMVGAALIGSAYKGHDGKPRWYGNDHFKINHRDNVVTVAMAKMPWESFSVDLEDLRASEGVIAFEVKSKVPVTLRADGFTRNNTQVELFNEQLSGDAYQQVSYTFSGRDAGISHILFYVDPGKEFHGDLEFRNVQSMASTEGAVIRTFPNPTSGEITVQLPDNKFNLISLYDAAGNVVLTRQPDGLTTKINLANQRAGLYLLKARSNTAMLTTKIIVEQ</sequence>
<dbReference type="Proteomes" id="UP000613030">
    <property type="component" value="Unassembled WGS sequence"/>
</dbReference>
<name>A0ABS1KP47_9BACT</name>
<dbReference type="InterPro" id="IPR026444">
    <property type="entry name" value="Secre_tail"/>
</dbReference>
<gene>
    <name evidence="2" type="ORF">JI741_04520</name>
</gene>
<reference evidence="2 3" key="1">
    <citation type="submission" date="2021-01" db="EMBL/GenBank/DDBJ databases">
        <title>Chryseolinea sp. Jin1 Genome sequencing and assembly.</title>
        <authorList>
            <person name="Kim I."/>
        </authorList>
    </citation>
    <scope>NUCLEOTIDE SEQUENCE [LARGE SCALE GENOMIC DNA]</scope>
    <source>
        <strain evidence="2 3">Jin1</strain>
    </source>
</reference>
<evidence type="ECO:0000313" key="2">
    <source>
        <dbReference type="EMBL" id="MBL0740467.1"/>
    </source>
</evidence>
<accession>A0ABS1KP47</accession>
<dbReference type="NCBIfam" id="TIGR04183">
    <property type="entry name" value="Por_Secre_tail"/>
    <property type="match status" value="1"/>
</dbReference>
<dbReference type="EMBL" id="JAERRB010000001">
    <property type="protein sequence ID" value="MBL0740467.1"/>
    <property type="molecule type" value="Genomic_DNA"/>
</dbReference>
<keyword evidence="3" id="KW-1185">Reference proteome</keyword>
<proteinExistence type="predicted"/>
<dbReference type="Pfam" id="PF18962">
    <property type="entry name" value="Por_Secre_tail"/>
    <property type="match status" value="1"/>
</dbReference>
<organism evidence="2 3">
    <name type="scientific">Chryseolinea lacunae</name>
    <dbReference type="NCBI Taxonomy" id="2801331"/>
    <lineage>
        <taxon>Bacteria</taxon>
        <taxon>Pseudomonadati</taxon>
        <taxon>Bacteroidota</taxon>
        <taxon>Cytophagia</taxon>
        <taxon>Cytophagales</taxon>
        <taxon>Fulvivirgaceae</taxon>
        <taxon>Chryseolinea</taxon>
    </lineage>
</organism>
<comment type="caution">
    <text evidence="2">The sequence shown here is derived from an EMBL/GenBank/DDBJ whole genome shotgun (WGS) entry which is preliminary data.</text>
</comment>
<evidence type="ECO:0000259" key="1">
    <source>
        <dbReference type="Pfam" id="PF18962"/>
    </source>
</evidence>
<protein>
    <submittedName>
        <fullName evidence="2">T9SS type A sorting domain-containing protein</fullName>
    </submittedName>
</protein>
<dbReference type="RefSeq" id="WP_202007793.1">
    <property type="nucleotide sequence ID" value="NZ_JAERRB010000001.1"/>
</dbReference>